<sequence>MGSSSSKVAKGAARKFPARAPGAAVPEAVARQPRAEAPKPQSKARENGVKDEAVRADAMDPDFPTGDFSRRLHQMGIADSNPTYSPSSTAGSSLGPSAPPGPTFAPSRSNTTLIALEARDRLQNEAEEDFANMGREGRRFLDMRTLVDAMKLRDRGLPEKDIEARFRIQPGLLSKLGREKTFSHVTSPN</sequence>
<evidence type="ECO:0000256" key="1">
    <source>
        <dbReference type="SAM" id="MobiDB-lite"/>
    </source>
</evidence>
<evidence type="ECO:0000259" key="2">
    <source>
        <dbReference type="Pfam" id="PF22943"/>
    </source>
</evidence>
<feature type="compositionally biased region" description="Basic and acidic residues" evidence="1">
    <location>
        <begin position="33"/>
        <end position="58"/>
    </location>
</feature>
<organism evidence="3 4">
    <name type="scientific">Fusarium tricinctum</name>
    <dbReference type="NCBI Taxonomy" id="61284"/>
    <lineage>
        <taxon>Eukaryota</taxon>
        <taxon>Fungi</taxon>
        <taxon>Dikarya</taxon>
        <taxon>Ascomycota</taxon>
        <taxon>Pezizomycotina</taxon>
        <taxon>Sordariomycetes</taxon>
        <taxon>Hypocreomycetidae</taxon>
        <taxon>Hypocreales</taxon>
        <taxon>Nectriaceae</taxon>
        <taxon>Fusarium</taxon>
        <taxon>Fusarium tricinctum species complex</taxon>
    </lineage>
</organism>
<name>A0A8K0S8Y0_9HYPO</name>
<dbReference type="Pfam" id="PF22943">
    <property type="entry name" value="HTH_68"/>
    <property type="match status" value="1"/>
</dbReference>
<reference evidence="3" key="1">
    <citation type="journal article" date="2021" name="Nat. Commun.">
        <title>Genetic determinants of endophytism in the Arabidopsis root mycobiome.</title>
        <authorList>
            <person name="Mesny F."/>
            <person name="Miyauchi S."/>
            <person name="Thiergart T."/>
            <person name="Pickel B."/>
            <person name="Atanasova L."/>
            <person name="Karlsson M."/>
            <person name="Huettel B."/>
            <person name="Barry K.W."/>
            <person name="Haridas S."/>
            <person name="Chen C."/>
            <person name="Bauer D."/>
            <person name="Andreopoulos W."/>
            <person name="Pangilinan J."/>
            <person name="LaButti K."/>
            <person name="Riley R."/>
            <person name="Lipzen A."/>
            <person name="Clum A."/>
            <person name="Drula E."/>
            <person name="Henrissat B."/>
            <person name="Kohler A."/>
            <person name="Grigoriev I.V."/>
            <person name="Martin F.M."/>
            <person name="Hacquard S."/>
        </authorList>
    </citation>
    <scope>NUCLEOTIDE SEQUENCE</scope>
    <source>
        <strain evidence="3">MPI-SDFR-AT-0068</strain>
    </source>
</reference>
<dbReference type="OrthoDB" id="4085451at2759"/>
<accession>A0A8K0S8Y0</accession>
<dbReference type="InterPro" id="IPR054448">
    <property type="entry name" value="HTH_put_ascomycetes"/>
</dbReference>
<feature type="domain" description="Helix-turn-helix" evidence="2">
    <location>
        <begin position="140"/>
        <end position="184"/>
    </location>
</feature>
<feature type="compositionally biased region" description="Low complexity" evidence="1">
    <location>
        <begin position="82"/>
        <end position="96"/>
    </location>
</feature>
<keyword evidence="4" id="KW-1185">Reference proteome</keyword>
<dbReference type="EMBL" id="JAGPXF010000002">
    <property type="protein sequence ID" value="KAH7257488.1"/>
    <property type="molecule type" value="Genomic_DNA"/>
</dbReference>
<protein>
    <recommendedName>
        <fullName evidence="2">Helix-turn-helix domain-containing protein</fullName>
    </recommendedName>
</protein>
<comment type="caution">
    <text evidence="3">The sequence shown here is derived from an EMBL/GenBank/DDBJ whole genome shotgun (WGS) entry which is preliminary data.</text>
</comment>
<gene>
    <name evidence="3" type="ORF">BKA59DRAFT_111748</name>
</gene>
<proteinExistence type="predicted"/>
<dbReference type="Proteomes" id="UP000813427">
    <property type="component" value="Unassembled WGS sequence"/>
</dbReference>
<evidence type="ECO:0000313" key="3">
    <source>
        <dbReference type="EMBL" id="KAH7257488.1"/>
    </source>
</evidence>
<evidence type="ECO:0000313" key="4">
    <source>
        <dbReference type="Proteomes" id="UP000813427"/>
    </source>
</evidence>
<dbReference type="AlphaFoldDB" id="A0A8K0S8Y0"/>
<feature type="region of interest" description="Disordered" evidence="1">
    <location>
        <begin position="1"/>
        <end position="108"/>
    </location>
</feature>